<dbReference type="GO" id="GO:0071555">
    <property type="term" value="P:cell wall organization"/>
    <property type="evidence" value="ECO:0007669"/>
    <property type="project" value="TreeGrafter"/>
</dbReference>
<comment type="subcellular location">
    <subcellularLocation>
        <location evidence="1">Membrane</location>
        <topology evidence="1">Multi-pass membrane protein</topology>
    </subcellularLocation>
</comment>
<organism evidence="7">
    <name type="scientific">bioreactor metagenome</name>
    <dbReference type="NCBI Taxonomy" id="1076179"/>
    <lineage>
        <taxon>unclassified sequences</taxon>
        <taxon>metagenomes</taxon>
        <taxon>ecological metagenomes</taxon>
    </lineage>
</organism>
<dbReference type="AlphaFoldDB" id="A0A645EZW1"/>
<keyword evidence="5 6" id="KW-0472">Membrane</keyword>
<dbReference type="EC" id="2.7.8.13" evidence="7"/>
<feature type="transmembrane region" description="Helical" evidence="6">
    <location>
        <begin position="113"/>
        <end position="134"/>
    </location>
</feature>
<evidence type="ECO:0000256" key="5">
    <source>
        <dbReference type="ARBA" id="ARBA00023136"/>
    </source>
</evidence>
<dbReference type="GO" id="GO:0016780">
    <property type="term" value="F:phosphotransferase activity, for other substituted phosphate groups"/>
    <property type="evidence" value="ECO:0007669"/>
    <property type="project" value="InterPro"/>
</dbReference>
<gene>
    <name evidence="7" type="primary">mraY_43</name>
    <name evidence="7" type="ORF">SDC9_154859</name>
</gene>
<dbReference type="PANTHER" id="PTHR22926:SF5">
    <property type="entry name" value="PHOSPHO-N-ACETYLMURAMOYL-PENTAPEPTIDE-TRANSFERASE HOMOLOG"/>
    <property type="match status" value="1"/>
</dbReference>
<feature type="transmembrane region" description="Helical" evidence="6">
    <location>
        <begin position="6"/>
        <end position="25"/>
    </location>
</feature>
<dbReference type="EMBL" id="VSSQ01053569">
    <property type="protein sequence ID" value="MPN07588.1"/>
    <property type="molecule type" value="Genomic_DNA"/>
</dbReference>
<evidence type="ECO:0000256" key="3">
    <source>
        <dbReference type="ARBA" id="ARBA00022692"/>
    </source>
</evidence>
<keyword evidence="2 7" id="KW-0808">Transferase</keyword>
<feature type="transmembrane region" description="Helical" evidence="6">
    <location>
        <begin position="61"/>
        <end position="79"/>
    </location>
</feature>
<dbReference type="PANTHER" id="PTHR22926">
    <property type="entry name" value="PHOSPHO-N-ACETYLMURAMOYL-PENTAPEPTIDE-TRANSFERASE"/>
    <property type="match status" value="1"/>
</dbReference>
<evidence type="ECO:0000256" key="2">
    <source>
        <dbReference type="ARBA" id="ARBA00022679"/>
    </source>
</evidence>
<keyword evidence="4 6" id="KW-1133">Transmembrane helix</keyword>
<feature type="transmembrane region" description="Helical" evidence="6">
    <location>
        <begin position="86"/>
        <end position="107"/>
    </location>
</feature>
<sequence length="183" mass="20186">MPFTDLVVNLGWLYIILVFIMFTGSSNAVNITDGMDGLAAGTCFFALIPFILFAWQNELPYIALFILGVLGSLLGYLKYNLHPARIFMGDTGSLALGGLLAALAFVLKQEIALIFIGGVFVYETLCVILQIGSVKIRKKKIFKYTPIHYSFVINGMNEVNVVKMFWMMGFCCMVIGLMIGVLG</sequence>
<evidence type="ECO:0000256" key="6">
    <source>
        <dbReference type="SAM" id="Phobius"/>
    </source>
</evidence>
<evidence type="ECO:0000256" key="1">
    <source>
        <dbReference type="ARBA" id="ARBA00004141"/>
    </source>
</evidence>
<name>A0A645EZW1_9ZZZZ</name>
<dbReference type="GO" id="GO:0044038">
    <property type="term" value="P:cell wall macromolecule biosynthetic process"/>
    <property type="evidence" value="ECO:0007669"/>
    <property type="project" value="TreeGrafter"/>
</dbReference>
<keyword evidence="3 6" id="KW-0812">Transmembrane</keyword>
<accession>A0A645EZW1</accession>
<evidence type="ECO:0000313" key="7">
    <source>
        <dbReference type="EMBL" id="MPN07588.1"/>
    </source>
</evidence>
<proteinExistence type="predicted"/>
<dbReference type="InterPro" id="IPR000715">
    <property type="entry name" value="Glycosyl_transferase_4"/>
</dbReference>
<reference evidence="7" key="1">
    <citation type="submission" date="2019-08" db="EMBL/GenBank/DDBJ databases">
        <authorList>
            <person name="Kucharzyk K."/>
            <person name="Murdoch R.W."/>
            <person name="Higgins S."/>
            <person name="Loffler F."/>
        </authorList>
    </citation>
    <scope>NUCLEOTIDE SEQUENCE</scope>
</reference>
<dbReference type="PROSITE" id="PS01348">
    <property type="entry name" value="MRAY_2"/>
    <property type="match status" value="1"/>
</dbReference>
<dbReference type="GO" id="GO:0005886">
    <property type="term" value="C:plasma membrane"/>
    <property type="evidence" value="ECO:0007669"/>
    <property type="project" value="TreeGrafter"/>
</dbReference>
<feature type="transmembrane region" description="Helical" evidence="6">
    <location>
        <begin position="164"/>
        <end position="182"/>
    </location>
</feature>
<evidence type="ECO:0000256" key="4">
    <source>
        <dbReference type="ARBA" id="ARBA00022989"/>
    </source>
</evidence>
<dbReference type="Pfam" id="PF00953">
    <property type="entry name" value="Glycos_transf_4"/>
    <property type="match status" value="1"/>
</dbReference>
<protein>
    <submittedName>
        <fullName evidence="7">Phospho-N-acetylmuramoyl-pentapeptide-transferase</fullName>
        <ecNumber evidence="7">2.7.8.13</ecNumber>
    </submittedName>
</protein>
<dbReference type="InterPro" id="IPR018480">
    <property type="entry name" value="PNAcMuramoyl-5peptid_Trfase_CS"/>
</dbReference>
<comment type="caution">
    <text evidence="7">The sequence shown here is derived from an EMBL/GenBank/DDBJ whole genome shotgun (WGS) entry which is preliminary data.</text>
</comment>
<feature type="transmembrane region" description="Helical" evidence="6">
    <location>
        <begin position="37"/>
        <end position="55"/>
    </location>
</feature>